<protein>
    <submittedName>
        <fullName evidence="2">LRIQ1 protein</fullName>
    </submittedName>
</protein>
<feature type="non-terminal residue" evidence="2">
    <location>
        <position position="174"/>
    </location>
</feature>
<dbReference type="Proteomes" id="UP000534107">
    <property type="component" value="Unassembled WGS sequence"/>
</dbReference>
<keyword evidence="3" id="KW-1185">Reference proteome</keyword>
<accession>A0A7K9HPT3</accession>
<dbReference type="AlphaFoldDB" id="A0A7K9HPT3"/>
<feature type="chain" id="PRO_5029830542" evidence="1">
    <location>
        <begin position="18"/>
        <end position="174"/>
    </location>
</feature>
<sequence>AFWKGFLWRKKLASALAAVTSGEVEDDYEEINVDDFTFSENYSRPSNSSEHSDGLPLSPQEIWECVDRPHSHSAENRHFHSRSDKATMAQLSEKKKCSLLSVKEEQISEEWGFKDISTAHLMLKRANKMKPKKYSNKTSDPAVCLALFRNNQNKYLRVKPPRKTQPINAACFEG</sequence>
<evidence type="ECO:0000256" key="1">
    <source>
        <dbReference type="SAM" id="SignalP"/>
    </source>
</evidence>
<dbReference type="EMBL" id="VWZO01010566">
    <property type="protein sequence ID" value="NXH15861.1"/>
    <property type="molecule type" value="Genomic_DNA"/>
</dbReference>
<keyword evidence="1" id="KW-0732">Signal</keyword>
<feature type="non-terminal residue" evidence="2">
    <location>
        <position position="1"/>
    </location>
</feature>
<reference evidence="2 3" key="1">
    <citation type="submission" date="2019-09" db="EMBL/GenBank/DDBJ databases">
        <title>Bird 10,000 Genomes (B10K) Project - Family phase.</title>
        <authorList>
            <person name="Zhang G."/>
        </authorList>
    </citation>
    <scope>NUCLEOTIDE SEQUENCE [LARGE SCALE GENOMIC DNA]</scope>
    <source>
        <strain evidence="2">B10K-DU-001-16</strain>
        <tissue evidence="2">Muscle</tissue>
    </source>
</reference>
<proteinExistence type="predicted"/>
<name>A0A7K9HPT3_9PICI</name>
<dbReference type="OrthoDB" id="266138at2759"/>
<feature type="signal peptide" evidence="1">
    <location>
        <begin position="1"/>
        <end position="17"/>
    </location>
</feature>
<evidence type="ECO:0000313" key="3">
    <source>
        <dbReference type="Proteomes" id="UP000534107"/>
    </source>
</evidence>
<evidence type="ECO:0000313" key="2">
    <source>
        <dbReference type="EMBL" id="NXH15861.1"/>
    </source>
</evidence>
<organism evidence="2 3">
    <name type="scientific">Bucco capensis</name>
    <name type="common">collared puffbird</name>
    <dbReference type="NCBI Taxonomy" id="135168"/>
    <lineage>
        <taxon>Eukaryota</taxon>
        <taxon>Metazoa</taxon>
        <taxon>Chordata</taxon>
        <taxon>Craniata</taxon>
        <taxon>Vertebrata</taxon>
        <taxon>Euteleostomi</taxon>
        <taxon>Archelosauria</taxon>
        <taxon>Archosauria</taxon>
        <taxon>Dinosauria</taxon>
        <taxon>Saurischia</taxon>
        <taxon>Theropoda</taxon>
        <taxon>Coelurosauria</taxon>
        <taxon>Aves</taxon>
        <taxon>Neognathae</taxon>
        <taxon>Neoaves</taxon>
        <taxon>Telluraves</taxon>
        <taxon>Coraciimorphae</taxon>
        <taxon>Piciformes</taxon>
        <taxon>Bucconidae</taxon>
        <taxon>Bucco</taxon>
    </lineage>
</organism>
<gene>
    <name evidence="2" type="primary">Lrriq1</name>
    <name evidence="2" type="ORF">BUCCAP_R01369</name>
</gene>
<comment type="caution">
    <text evidence="2">The sequence shown here is derived from an EMBL/GenBank/DDBJ whole genome shotgun (WGS) entry which is preliminary data.</text>
</comment>